<accession>A0A0C9ZYW7</accession>
<keyword evidence="3" id="KW-0812">Transmembrane</keyword>
<dbReference type="EMBL" id="KN835227">
    <property type="protein sequence ID" value="KIK42890.1"/>
    <property type="molecule type" value="Genomic_DNA"/>
</dbReference>
<dbReference type="AlphaFoldDB" id="A0A0C9ZYW7"/>
<organism evidence="4 5">
    <name type="scientific">Suillus luteus UH-Slu-Lm8-n1</name>
    <dbReference type="NCBI Taxonomy" id="930992"/>
    <lineage>
        <taxon>Eukaryota</taxon>
        <taxon>Fungi</taxon>
        <taxon>Dikarya</taxon>
        <taxon>Basidiomycota</taxon>
        <taxon>Agaricomycotina</taxon>
        <taxon>Agaricomycetes</taxon>
        <taxon>Agaricomycetidae</taxon>
        <taxon>Boletales</taxon>
        <taxon>Suillineae</taxon>
        <taxon>Suillaceae</taxon>
        <taxon>Suillus</taxon>
    </lineage>
</organism>
<dbReference type="PANTHER" id="PTHR33365">
    <property type="entry name" value="YALI0B05434P"/>
    <property type="match status" value="1"/>
</dbReference>
<proteinExistence type="inferred from homology"/>
<reference evidence="4 5" key="1">
    <citation type="submission" date="2014-04" db="EMBL/GenBank/DDBJ databases">
        <authorList>
            <consortium name="DOE Joint Genome Institute"/>
            <person name="Kuo A."/>
            <person name="Ruytinx J."/>
            <person name="Rineau F."/>
            <person name="Colpaert J."/>
            <person name="Kohler A."/>
            <person name="Nagy L.G."/>
            <person name="Floudas D."/>
            <person name="Copeland A."/>
            <person name="Barry K.W."/>
            <person name="Cichocki N."/>
            <person name="Veneault-Fourrey C."/>
            <person name="LaButti K."/>
            <person name="Lindquist E.A."/>
            <person name="Lipzen A."/>
            <person name="Lundell T."/>
            <person name="Morin E."/>
            <person name="Murat C."/>
            <person name="Sun H."/>
            <person name="Tunlid A."/>
            <person name="Henrissat B."/>
            <person name="Grigoriev I.V."/>
            <person name="Hibbett D.S."/>
            <person name="Martin F."/>
            <person name="Nordberg H.P."/>
            <person name="Cantor M.N."/>
            <person name="Hua S.X."/>
        </authorList>
    </citation>
    <scope>NUCLEOTIDE SEQUENCE [LARGE SCALE GENOMIC DNA]</scope>
    <source>
        <strain evidence="4 5">UH-Slu-Lm8-n1</strain>
    </source>
</reference>
<dbReference type="PANTHER" id="PTHR33365:SF4">
    <property type="entry name" value="CYCLOCHLOROTINE BIOSYNTHESIS PROTEIN O"/>
    <property type="match status" value="1"/>
</dbReference>
<feature type="transmembrane region" description="Helical" evidence="3">
    <location>
        <begin position="52"/>
        <end position="73"/>
    </location>
</feature>
<keyword evidence="5" id="KW-1185">Reference proteome</keyword>
<protein>
    <submittedName>
        <fullName evidence="4">Unplaced genomic scaffold CY34scaffold_96, whole genome shotgun sequence</fullName>
    </submittedName>
</protein>
<gene>
    <name evidence="4" type="ORF">CY34DRAFT_804460</name>
</gene>
<reference evidence="5" key="2">
    <citation type="submission" date="2015-01" db="EMBL/GenBank/DDBJ databases">
        <title>Evolutionary Origins and Diversification of the Mycorrhizal Mutualists.</title>
        <authorList>
            <consortium name="DOE Joint Genome Institute"/>
            <consortium name="Mycorrhizal Genomics Consortium"/>
            <person name="Kohler A."/>
            <person name="Kuo A."/>
            <person name="Nagy L.G."/>
            <person name="Floudas D."/>
            <person name="Copeland A."/>
            <person name="Barry K.W."/>
            <person name="Cichocki N."/>
            <person name="Veneault-Fourrey C."/>
            <person name="LaButti K."/>
            <person name="Lindquist E.A."/>
            <person name="Lipzen A."/>
            <person name="Lundell T."/>
            <person name="Morin E."/>
            <person name="Murat C."/>
            <person name="Riley R."/>
            <person name="Ohm R."/>
            <person name="Sun H."/>
            <person name="Tunlid A."/>
            <person name="Henrissat B."/>
            <person name="Grigoriev I.V."/>
            <person name="Hibbett D.S."/>
            <person name="Martin F."/>
        </authorList>
    </citation>
    <scope>NUCLEOTIDE SEQUENCE [LARGE SCALE GENOMIC DNA]</scope>
    <source>
        <strain evidence="5">UH-Slu-Lm8-n1</strain>
    </source>
</reference>
<keyword evidence="3" id="KW-1133">Transmembrane helix</keyword>
<dbReference type="InterPro" id="IPR021765">
    <property type="entry name" value="UstYa-like"/>
</dbReference>
<comment type="pathway">
    <text evidence="1">Mycotoxin biosynthesis.</text>
</comment>
<name>A0A0C9ZYW7_9AGAM</name>
<evidence type="ECO:0000313" key="5">
    <source>
        <dbReference type="Proteomes" id="UP000054485"/>
    </source>
</evidence>
<dbReference type="GO" id="GO:0043386">
    <property type="term" value="P:mycotoxin biosynthetic process"/>
    <property type="evidence" value="ECO:0007669"/>
    <property type="project" value="InterPro"/>
</dbReference>
<evidence type="ECO:0000256" key="2">
    <source>
        <dbReference type="ARBA" id="ARBA00035112"/>
    </source>
</evidence>
<evidence type="ECO:0000256" key="1">
    <source>
        <dbReference type="ARBA" id="ARBA00004685"/>
    </source>
</evidence>
<dbReference type="Proteomes" id="UP000054485">
    <property type="component" value="Unassembled WGS sequence"/>
</dbReference>
<comment type="similarity">
    <text evidence="2">Belongs to the ustYa family.</text>
</comment>
<dbReference type="InParanoid" id="A0A0C9ZYW7"/>
<dbReference type="OrthoDB" id="2617311at2759"/>
<dbReference type="STRING" id="930992.A0A0C9ZYW7"/>
<keyword evidence="3" id="KW-0472">Membrane</keyword>
<dbReference type="HOGENOM" id="CLU_042941_0_2_1"/>
<evidence type="ECO:0000256" key="3">
    <source>
        <dbReference type="SAM" id="Phobius"/>
    </source>
</evidence>
<evidence type="ECO:0000313" key="4">
    <source>
        <dbReference type="EMBL" id="KIK42890.1"/>
    </source>
</evidence>
<sequence length="279" mass="31741">MHEEYSSQYSESPFDEDNDDATKLLGCGITSPPQLLGSGVASPPLKHRFLHLWPWLSHSVLMSITLVFFVLWARAPSMDNVVLFSPALEAVESIGIVKFEGTFSSNSIYSTGPLKKIDSAWDSVSFDGRRPVRMTLEQLLRTGEKPSPAMVKYPDEYGGGYMATVEVFHQLHCLDMLRRASHGDHHYHHGIMHESDEEYRTYLDHCIEWLRQSAMCSSDVTMITREWVEGIATPVSNFDGRRECRNFEKILNWVDEHRVFVPPSKMVPLDDNVNLPSPP</sequence>
<dbReference type="Pfam" id="PF11807">
    <property type="entry name" value="UstYa"/>
    <property type="match status" value="1"/>
</dbReference>